<comment type="caution">
    <text evidence="3">The sequence shown here is derived from an EMBL/GenBank/DDBJ whole genome shotgun (WGS) entry which is preliminary data.</text>
</comment>
<dbReference type="PANTHER" id="PTHR43245">
    <property type="entry name" value="BIFUNCTIONAL POLYMYXIN RESISTANCE PROTEIN ARNA"/>
    <property type="match status" value="1"/>
</dbReference>
<dbReference type="Pfam" id="PF01370">
    <property type="entry name" value="Epimerase"/>
    <property type="match status" value="1"/>
</dbReference>
<dbReference type="InterPro" id="IPR036291">
    <property type="entry name" value="NAD(P)-bd_dom_sf"/>
</dbReference>
<keyword evidence="4" id="KW-1185">Reference proteome</keyword>
<dbReference type="Gene3D" id="3.40.50.720">
    <property type="entry name" value="NAD(P)-binding Rossmann-like Domain"/>
    <property type="match status" value="1"/>
</dbReference>
<organism evidence="3 4">
    <name type="scientific">Streptomyces amritsarensis</name>
    <dbReference type="NCBI Taxonomy" id="681158"/>
    <lineage>
        <taxon>Bacteria</taxon>
        <taxon>Bacillati</taxon>
        <taxon>Actinomycetota</taxon>
        <taxon>Actinomycetes</taxon>
        <taxon>Kitasatosporales</taxon>
        <taxon>Streptomycetaceae</taxon>
        <taxon>Streptomyces</taxon>
    </lineage>
</organism>
<evidence type="ECO:0000259" key="2">
    <source>
        <dbReference type="Pfam" id="PF01370"/>
    </source>
</evidence>
<evidence type="ECO:0000313" key="4">
    <source>
        <dbReference type="Proteomes" id="UP000187151"/>
    </source>
</evidence>
<gene>
    <name evidence="3" type="ORF">AVW11_16430</name>
</gene>
<dbReference type="InterPro" id="IPR001509">
    <property type="entry name" value="Epimerase_deHydtase"/>
</dbReference>
<dbReference type="EMBL" id="MQUR01000034">
    <property type="protein sequence ID" value="OLZ65640.1"/>
    <property type="molecule type" value="Genomic_DNA"/>
</dbReference>
<proteinExistence type="predicted"/>
<dbReference type="SUPFAM" id="SSF51735">
    <property type="entry name" value="NAD(P)-binding Rossmann-fold domains"/>
    <property type="match status" value="1"/>
</dbReference>
<dbReference type="InterPro" id="IPR050177">
    <property type="entry name" value="Lipid_A_modif_metabolic_enz"/>
</dbReference>
<name>A0ABX3G297_9ACTN</name>
<feature type="region of interest" description="Disordered" evidence="1">
    <location>
        <begin position="319"/>
        <end position="342"/>
    </location>
</feature>
<evidence type="ECO:0000256" key="1">
    <source>
        <dbReference type="SAM" id="MobiDB-lite"/>
    </source>
</evidence>
<feature type="domain" description="NAD-dependent epimerase/dehydratase" evidence="2">
    <location>
        <begin position="13"/>
        <end position="243"/>
    </location>
</feature>
<accession>A0ABX3G297</accession>
<dbReference type="PANTHER" id="PTHR43245:SF13">
    <property type="entry name" value="UDP-D-APIOSE_UDP-D-XYLOSE SYNTHASE 2"/>
    <property type="match status" value="1"/>
</dbReference>
<sequence>MAGSRTPAARPLVTVLGASGYIGSSVVALLRSRPVRLRTVSRRPCPVAGDGLAELDVRTADLTAPGAVADAVAGSDAVIHLVTHRSATGDWRTRDGDPEGEHANVTVTLDLVESLGSGRTAGPPPAVIYASTVLPPGGPAPANTYERQKLASERILRAACAAGSLRGVVLRLPTVYGHGPVPGDLGRGVVAAMVRRGFACEPLTMWHDGTVERDLLHVDDAARAFLSALDHADALTGRHWDVGCGLGHGLGDVFRMIAEIIGRHTGRPPVPVLRVDPPDGATGLDFRSVRADSSAFRSVTGWAPRAVLRDALEQVVAAHAVSTHAPTPKPHTGPSAKEGIHL</sequence>
<protein>
    <recommendedName>
        <fullName evidence="2">NAD-dependent epimerase/dehydratase domain-containing protein</fullName>
    </recommendedName>
</protein>
<dbReference type="Proteomes" id="UP000187151">
    <property type="component" value="Unassembled WGS sequence"/>
</dbReference>
<reference evidence="3 4" key="1">
    <citation type="submission" date="2016-01" db="EMBL/GenBank/DDBJ databases">
        <title>Streptomyces amritsarensis strain MTCC 11845 genome sequencing and assembly.</title>
        <authorList>
            <person name="Sharma D."/>
            <person name="Nair G.R."/>
            <person name="Kaur G."/>
            <person name="Manhas R.K."/>
            <person name="Mayilraj S."/>
        </authorList>
    </citation>
    <scope>NUCLEOTIDE SEQUENCE [LARGE SCALE GENOMIC DNA]</scope>
    <source>
        <strain evidence="3 4">MTCC 11845</strain>
    </source>
</reference>
<evidence type="ECO:0000313" key="3">
    <source>
        <dbReference type="EMBL" id="OLZ65640.1"/>
    </source>
</evidence>
<dbReference type="RefSeq" id="WP_076044403.1">
    <property type="nucleotide sequence ID" value="NZ_MQUR01000034.1"/>
</dbReference>